<comment type="caution">
    <text evidence="6">The sequence shown here is derived from an EMBL/GenBank/DDBJ whole genome shotgun (WGS) entry which is preliminary data.</text>
</comment>
<dbReference type="EMBL" id="MKZS01000001">
    <property type="protein sequence ID" value="OLT61349.1"/>
    <property type="molecule type" value="Genomic_DNA"/>
</dbReference>
<dbReference type="Proteomes" id="UP000186657">
    <property type="component" value="Unassembled WGS sequence"/>
</dbReference>
<dbReference type="GO" id="GO:0003824">
    <property type="term" value="F:catalytic activity"/>
    <property type="evidence" value="ECO:0007669"/>
    <property type="project" value="InterPro"/>
</dbReference>
<gene>
    <name evidence="6" type="ORF">BJP37_22380</name>
</gene>
<evidence type="ECO:0000256" key="1">
    <source>
        <dbReference type="ARBA" id="ARBA00001966"/>
    </source>
</evidence>
<dbReference type="InterPro" id="IPR007197">
    <property type="entry name" value="rSAM"/>
</dbReference>
<keyword evidence="5" id="KW-0411">Iron-sulfur</keyword>
<dbReference type="GO" id="GO:0051536">
    <property type="term" value="F:iron-sulfur cluster binding"/>
    <property type="evidence" value="ECO:0007669"/>
    <property type="project" value="UniProtKB-KW"/>
</dbReference>
<dbReference type="Gene3D" id="3.80.30.20">
    <property type="entry name" value="tm_1862 like domain"/>
    <property type="match status" value="1"/>
</dbReference>
<keyword evidence="3" id="KW-0479">Metal-binding</keyword>
<keyword evidence="4" id="KW-0408">Iron</keyword>
<evidence type="ECO:0000256" key="3">
    <source>
        <dbReference type="ARBA" id="ARBA00022723"/>
    </source>
</evidence>
<proteinExistence type="predicted"/>
<dbReference type="SFLD" id="SFLDG01082">
    <property type="entry name" value="B12-binding_domain_containing"/>
    <property type="match status" value="1"/>
</dbReference>
<name>A0A1U7N5W7_9CYAN</name>
<sequence>MTIAQEKNSTIGLVELPQLKLSDPDGNDYYSLRKYEPIISKQVLISHLQAGGFQTKFINLRDGDYTENYGKKIWRGIELTKNYIGVQIESIDPESCEIWCITVNFTLYREIAMMLLKHLASKGKPVVVGGSDPFAEPQAYLRNGAAVVVLDKSGAANWPLFNYLLGKGPKEALTGVVFPDGNKYTKQKTPFHPEEWPLPSVELAKQCLGKQYWMDPFPEEFIPIGAIFPDMGCDRHCDFCQTPTYGTGYRRMSPKRVMEWLDVLCEAGAKSVVSLSDQFLGRVIFPDGRQEVLEIMKGVRERDLAILWPNGLELRKMTLGRGRNYDSTDLTPDEELIDALFHWDGRRGTLAGYLPAERPIFGRESYAKLLPWQQHKRIVRRVVQTGVPMVSYGVIIGLADDDDYSFSQLEEALWEIYYEVKEVNPSIIFQVSPFAISPILGTPQSEIIRKSGLIRFDDPTIWGGLWTASSDTKHLTYEQVSDWQFRLASVGDSKNLQVPQRFRTLPDEVKNTEKTAVSV</sequence>
<reference evidence="6 7" key="1">
    <citation type="submission" date="2016-10" db="EMBL/GenBank/DDBJ databases">
        <title>Comparative genomics uncovers the prolific and rare metabolic potential of the cyanobacterial genus Moorea.</title>
        <authorList>
            <person name="Leao T."/>
            <person name="Castelao G."/>
            <person name="Korobeynikov A."/>
            <person name="Monroe E.A."/>
            <person name="Podell S."/>
            <person name="Glukhov E."/>
            <person name="Allen E."/>
            <person name="Gerwick W.H."/>
            <person name="Gerwick L."/>
        </authorList>
    </citation>
    <scope>NUCLEOTIDE SEQUENCE [LARGE SCALE GENOMIC DNA]</scope>
    <source>
        <strain evidence="6 7">PNG5-198</strain>
    </source>
</reference>
<dbReference type="InterPro" id="IPR051198">
    <property type="entry name" value="BchE-like"/>
</dbReference>
<accession>A0A1U7N5W7</accession>
<dbReference type="InterPro" id="IPR058240">
    <property type="entry name" value="rSAM_sf"/>
</dbReference>
<dbReference type="SFLD" id="SFLDS00029">
    <property type="entry name" value="Radical_SAM"/>
    <property type="match status" value="1"/>
</dbReference>
<dbReference type="AlphaFoldDB" id="A0A1U7N5W7"/>
<dbReference type="GO" id="GO:0046872">
    <property type="term" value="F:metal ion binding"/>
    <property type="evidence" value="ECO:0007669"/>
    <property type="project" value="UniProtKB-KW"/>
</dbReference>
<comment type="cofactor">
    <cofactor evidence="1">
        <name>[4Fe-4S] cluster</name>
        <dbReference type="ChEBI" id="CHEBI:49883"/>
    </cofactor>
</comment>
<keyword evidence="7" id="KW-1185">Reference proteome</keyword>
<evidence type="ECO:0000313" key="7">
    <source>
        <dbReference type="Proteomes" id="UP000186657"/>
    </source>
</evidence>
<protein>
    <submittedName>
        <fullName evidence="6">Radical SAM protein</fullName>
    </submittedName>
</protein>
<evidence type="ECO:0000256" key="5">
    <source>
        <dbReference type="ARBA" id="ARBA00023014"/>
    </source>
</evidence>
<dbReference type="RefSeq" id="WP_075902395.1">
    <property type="nucleotide sequence ID" value="NZ_MKZS01000001.1"/>
</dbReference>
<keyword evidence="2" id="KW-0949">S-adenosyl-L-methionine</keyword>
<evidence type="ECO:0000313" key="6">
    <source>
        <dbReference type="EMBL" id="OLT61349.1"/>
    </source>
</evidence>
<organism evidence="6 7">
    <name type="scientific">Moorena bouillonii PNG</name>
    <dbReference type="NCBI Taxonomy" id="568701"/>
    <lineage>
        <taxon>Bacteria</taxon>
        <taxon>Bacillati</taxon>
        <taxon>Cyanobacteriota</taxon>
        <taxon>Cyanophyceae</taxon>
        <taxon>Coleofasciculales</taxon>
        <taxon>Coleofasciculaceae</taxon>
        <taxon>Moorena</taxon>
    </lineage>
</organism>
<dbReference type="PANTHER" id="PTHR43409">
    <property type="entry name" value="ANAEROBIC MAGNESIUM-PROTOPORPHYRIN IX MONOMETHYL ESTER CYCLASE-RELATED"/>
    <property type="match status" value="1"/>
</dbReference>
<dbReference type="InterPro" id="IPR023404">
    <property type="entry name" value="rSAM_horseshoe"/>
</dbReference>
<evidence type="ECO:0000256" key="2">
    <source>
        <dbReference type="ARBA" id="ARBA00022691"/>
    </source>
</evidence>
<evidence type="ECO:0000256" key="4">
    <source>
        <dbReference type="ARBA" id="ARBA00023004"/>
    </source>
</evidence>
<dbReference type="SUPFAM" id="SSF102114">
    <property type="entry name" value="Radical SAM enzymes"/>
    <property type="match status" value="1"/>
</dbReference>